<reference evidence="2" key="1">
    <citation type="submission" date="2022-09" db="EMBL/GenBank/DDBJ databases">
        <title>Comparative genomics and taxonomic characterization of three novel marine species of genus Reichenbachiella exhibiting antioxidant and polysaccharide degradation activities.</title>
        <authorList>
            <person name="Muhammad N."/>
            <person name="Lee Y.-J."/>
            <person name="Ko J."/>
            <person name="Kim S.-G."/>
        </authorList>
    </citation>
    <scope>NUCLEOTIDE SEQUENCE</scope>
    <source>
        <strain evidence="2">BKB1-1</strain>
    </source>
</reference>
<evidence type="ECO:0000313" key="3">
    <source>
        <dbReference type="Proteomes" id="UP001065174"/>
    </source>
</evidence>
<dbReference type="Proteomes" id="UP001065174">
    <property type="component" value="Chromosome"/>
</dbReference>
<organism evidence="2 3">
    <name type="scientific">Reichenbachiella agarivorans</name>
    <dbReference type="NCBI Taxonomy" id="2979464"/>
    <lineage>
        <taxon>Bacteria</taxon>
        <taxon>Pseudomonadati</taxon>
        <taxon>Bacteroidota</taxon>
        <taxon>Cytophagia</taxon>
        <taxon>Cytophagales</taxon>
        <taxon>Reichenbachiellaceae</taxon>
        <taxon>Reichenbachiella</taxon>
    </lineage>
</organism>
<dbReference type="Pfam" id="PF00535">
    <property type="entry name" value="Glycos_transf_2"/>
    <property type="match status" value="1"/>
</dbReference>
<dbReference type="SUPFAM" id="SSF53448">
    <property type="entry name" value="Nucleotide-diphospho-sugar transferases"/>
    <property type="match status" value="1"/>
</dbReference>
<dbReference type="PANTHER" id="PTHR22916:SF3">
    <property type="entry name" value="UDP-GLCNAC:BETAGAL BETA-1,3-N-ACETYLGLUCOSAMINYLTRANSFERASE-LIKE PROTEIN 1"/>
    <property type="match status" value="1"/>
</dbReference>
<dbReference type="RefSeq" id="WP_262311167.1">
    <property type="nucleotide sequence ID" value="NZ_CP106679.1"/>
</dbReference>
<gene>
    <name evidence="2" type="ORF">N6H18_07210</name>
</gene>
<dbReference type="Gene3D" id="3.90.550.10">
    <property type="entry name" value="Spore Coat Polysaccharide Biosynthesis Protein SpsA, Chain A"/>
    <property type="match status" value="1"/>
</dbReference>
<name>A0ABY6CT97_9BACT</name>
<dbReference type="InterPro" id="IPR001173">
    <property type="entry name" value="Glyco_trans_2-like"/>
</dbReference>
<accession>A0ABY6CT97</accession>
<dbReference type="PANTHER" id="PTHR22916">
    <property type="entry name" value="GLYCOSYLTRANSFERASE"/>
    <property type="match status" value="1"/>
</dbReference>
<feature type="domain" description="Glycosyltransferase 2-like" evidence="1">
    <location>
        <begin position="10"/>
        <end position="178"/>
    </location>
</feature>
<protein>
    <submittedName>
        <fullName evidence="2">Glycosyltransferase</fullName>
    </submittedName>
</protein>
<sequence length="339" mass="39751">MQKKDSPLVSIIMAVKDTAPYLPACLDSIIDQTYTNWELIAVNDHSSDATPEILDTYAQKDPRIKVYNSDRPKLIPTLQVAYAQATGTLINRMDSDDKMPDYKLDVLVKEWNKYGKGHVIGGGTEHFVDEGEVGDGFRRYEVWLNDVARRSAHYEEIYTECVIPSHSWIIHRDDFDQVGAFDPIVYPEDYDLCFRFYRAQLKIIGIDVVLHYWRDRSNRISRTWDEYKDNRYFDLKTRFFYELDRDKTRPLVLWGAGRNGKDMAKILISHDDEFHWVCDNERKIGKDVYGTIMEHYDVIPTLDNPQIMIVVSSPDGKKEIRAQLHKWGKEVVKDYWFFA</sequence>
<dbReference type="InterPro" id="IPR029044">
    <property type="entry name" value="Nucleotide-diphossugar_trans"/>
</dbReference>
<evidence type="ECO:0000259" key="1">
    <source>
        <dbReference type="Pfam" id="PF00535"/>
    </source>
</evidence>
<dbReference type="EMBL" id="CP106679">
    <property type="protein sequence ID" value="UXP33740.1"/>
    <property type="molecule type" value="Genomic_DNA"/>
</dbReference>
<evidence type="ECO:0000313" key="2">
    <source>
        <dbReference type="EMBL" id="UXP33740.1"/>
    </source>
</evidence>
<keyword evidence="3" id="KW-1185">Reference proteome</keyword>
<proteinExistence type="predicted"/>